<comment type="similarity">
    <text evidence="2">Belongs to the EamA transporter family.</text>
</comment>
<reference evidence="10 11" key="1">
    <citation type="submission" date="2015-01" db="EMBL/GenBank/DDBJ databases">
        <title>Desulfovibrio sp. JC271 draft genome sequence.</title>
        <authorList>
            <person name="Shivani Y."/>
            <person name="Subhash Y."/>
            <person name="Sasikala C."/>
            <person name="Ramana C.V."/>
        </authorList>
    </citation>
    <scope>NUCLEOTIDE SEQUENCE [LARGE SCALE GENOMIC DNA]</scope>
    <source>
        <strain evidence="10 11">JC271</strain>
    </source>
</reference>
<evidence type="ECO:0000256" key="4">
    <source>
        <dbReference type="ARBA" id="ARBA00022475"/>
    </source>
</evidence>
<dbReference type="STRING" id="1560234.SP90_13325"/>
<feature type="domain" description="EamA" evidence="9">
    <location>
        <begin position="9"/>
        <end position="141"/>
    </location>
</feature>
<dbReference type="PANTHER" id="PTHR22911">
    <property type="entry name" value="ACYL-MALONYL CONDENSING ENZYME-RELATED"/>
    <property type="match status" value="1"/>
</dbReference>
<feature type="transmembrane region" description="Helical" evidence="8">
    <location>
        <begin position="153"/>
        <end position="168"/>
    </location>
</feature>
<dbReference type="PANTHER" id="PTHR22911:SF137">
    <property type="entry name" value="SOLUTE CARRIER FAMILY 35 MEMBER G2-RELATED"/>
    <property type="match status" value="1"/>
</dbReference>
<keyword evidence="3" id="KW-0813">Transport</keyword>
<dbReference type="InterPro" id="IPR037185">
    <property type="entry name" value="EmrE-like"/>
</dbReference>
<keyword evidence="5 8" id="KW-0812">Transmembrane</keyword>
<dbReference type="InterPro" id="IPR000620">
    <property type="entry name" value="EamA_dom"/>
</dbReference>
<sequence>MDKNDQGTAGAIAAICAFVFWGMAPVYWKQLAHVPAFEVLCHRVLWSLFFVGILLSIRSGWGAFKTIFTSKRTMFLLTLSGLLIGGNWGLYIWAVNSGMVLQTSLGYYITPLVSMLLGVAIFKDKIRPIQLCAVLLVVSGVGTQLVMVGELPWVSLVLAFSFGLYGLLRKLANVESLAGLMFETVLLVPFVLYYLVTLELQGTASFMHVNTMTDMYLVGAGVITSLPLMAFAYAACRLRLTTLGLLQYIAPSLAFLQGVFLFNEPFSMGHLLTFMFIWSALALYSGESWLQRSRRFLHAEKV</sequence>
<evidence type="ECO:0000256" key="7">
    <source>
        <dbReference type="ARBA" id="ARBA00023136"/>
    </source>
</evidence>
<feature type="transmembrane region" description="Helical" evidence="8">
    <location>
        <begin position="73"/>
        <end position="93"/>
    </location>
</feature>
<evidence type="ECO:0000259" key="9">
    <source>
        <dbReference type="Pfam" id="PF00892"/>
    </source>
</evidence>
<evidence type="ECO:0000256" key="2">
    <source>
        <dbReference type="ARBA" id="ARBA00007362"/>
    </source>
</evidence>
<evidence type="ECO:0000256" key="5">
    <source>
        <dbReference type="ARBA" id="ARBA00022692"/>
    </source>
</evidence>
<dbReference type="NCBIfam" id="TIGR00688">
    <property type="entry name" value="rarD"/>
    <property type="match status" value="1"/>
</dbReference>
<keyword evidence="7 8" id="KW-0472">Membrane</keyword>
<dbReference type="Proteomes" id="UP000091979">
    <property type="component" value="Unassembled WGS sequence"/>
</dbReference>
<feature type="transmembrane region" description="Helical" evidence="8">
    <location>
        <begin position="177"/>
        <end position="196"/>
    </location>
</feature>
<comment type="subcellular location">
    <subcellularLocation>
        <location evidence="1">Cell membrane</location>
        <topology evidence="1">Multi-pass membrane protein</topology>
    </subcellularLocation>
</comment>
<accession>A0A1B7XA67</accession>
<evidence type="ECO:0000313" key="11">
    <source>
        <dbReference type="Proteomes" id="UP000091979"/>
    </source>
</evidence>
<evidence type="ECO:0000256" key="6">
    <source>
        <dbReference type="ARBA" id="ARBA00022989"/>
    </source>
</evidence>
<evidence type="ECO:0000313" key="10">
    <source>
        <dbReference type="EMBL" id="OBQ46271.1"/>
    </source>
</evidence>
<evidence type="ECO:0000256" key="3">
    <source>
        <dbReference type="ARBA" id="ARBA00022448"/>
    </source>
</evidence>
<feature type="transmembrane region" description="Helical" evidence="8">
    <location>
        <begin position="243"/>
        <end position="262"/>
    </location>
</feature>
<feature type="transmembrane region" description="Helical" evidence="8">
    <location>
        <begin position="105"/>
        <end position="122"/>
    </location>
</feature>
<proteinExistence type="inferred from homology"/>
<comment type="caution">
    <text evidence="10">The sequence shown here is derived from an EMBL/GenBank/DDBJ whole genome shotgun (WGS) entry which is preliminary data.</text>
</comment>
<feature type="transmembrane region" description="Helical" evidence="8">
    <location>
        <begin position="129"/>
        <end position="147"/>
    </location>
</feature>
<evidence type="ECO:0000256" key="8">
    <source>
        <dbReference type="SAM" id="Phobius"/>
    </source>
</evidence>
<feature type="transmembrane region" description="Helical" evidence="8">
    <location>
        <begin position="268"/>
        <end position="286"/>
    </location>
</feature>
<dbReference type="EMBL" id="JXMS01000027">
    <property type="protein sequence ID" value="OBQ46271.1"/>
    <property type="molecule type" value="Genomic_DNA"/>
</dbReference>
<evidence type="ECO:0000256" key="1">
    <source>
        <dbReference type="ARBA" id="ARBA00004651"/>
    </source>
</evidence>
<protein>
    <submittedName>
        <fullName evidence="10">Transporter</fullName>
    </submittedName>
</protein>
<feature type="transmembrane region" description="Helical" evidence="8">
    <location>
        <begin position="216"/>
        <end position="236"/>
    </location>
</feature>
<dbReference type="SUPFAM" id="SSF103481">
    <property type="entry name" value="Multidrug resistance efflux transporter EmrE"/>
    <property type="match status" value="1"/>
</dbReference>
<gene>
    <name evidence="10" type="ORF">SP90_13325</name>
</gene>
<organism evidence="10 11">
    <name type="scientific">Halodesulfovibrio spirochaetisodalis</name>
    <dbReference type="NCBI Taxonomy" id="1560234"/>
    <lineage>
        <taxon>Bacteria</taxon>
        <taxon>Pseudomonadati</taxon>
        <taxon>Thermodesulfobacteriota</taxon>
        <taxon>Desulfovibrionia</taxon>
        <taxon>Desulfovibrionales</taxon>
        <taxon>Desulfovibrionaceae</taxon>
        <taxon>Halodesulfovibrio</taxon>
    </lineage>
</organism>
<name>A0A1B7XA67_9BACT</name>
<dbReference type="AlphaFoldDB" id="A0A1B7XA67"/>
<dbReference type="GO" id="GO:0005886">
    <property type="term" value="C:plasma membrane"/>
    <property type="evidence" value="ECO:0007669"/>
    <property type="project" value="UniProtKB-SubCell"/>
</dbReference>
<dbReference type="PATRIC" id="fig|1560234.3.peg.1778"/>
<dbReference type="OrthoDB" id="369870at2"/>
<feature type="transmembrane region" description="Helical" evidence="8">
    <location>
        <begin position="44"/>
        <end position="61"/>
    </location>
</feature>
<dbReference type="InterPro" id="IPR004626">
    <property type="entry name" value="RarD"/>
</dbReference>
<keyword evidence="11" id="KW-1185">Reference proteome</keyword>
<dbReference type="RefSeq" id="WP_066857199.1">
    <property type="nucleotide sequence ID" value="NZ_JXMS01000027.1"/>
</dbReference>
<keyword evidence="4" id="KW-1003">Cell membrane</keyword>
<feature type="transmembrane region" description="Helical" evidence="8">
    <location>
        <begin position="7"/>
        <end position="24"/>
    </location>
</feature>
<keyword evidence="6 8" id="KW-1133">Transmembrane helix</keyword>
<dbReference type="Pfam" id="PF00892">
    <property type="entry name" value="EamA"/>
    <property type="match status" value="1"/>
</dbReference>